<keyword evidence="2" id="KW-1185">Reference proteome</keyword>
<accession>A0ABN9YBW8</accession>
<evidence type="ECO:0000313" key="2">
    <source>
        <dbReference type="Proteomes" id="UP001189429"/>
    </source>
</evidence>
<reference evidence="1" key="1">
    <citation type="submission" date="2023-10" db="EMBL/GenBank/DDBJ databases">
        <authorList>
            <person name="Chen Y."/>
            <person name="Shah S."/>
            <person name="Dougan E. K."/>
            <person name="Thang M."/>
            <person name="Chan C."/>
        </authorList>
    </citation>
    <scope>NUCLEOTIDE SEQUENCE [LARGE SCALE GENOMIC DNA]</scope>
</reference>
<protein>
    <recommendedName>
        <fullName evidence="3">PrkA AAA domain-containing protein</fullName>
    </recommendedName>
</protein>
<organism evidence="1 2">
    <name type="scientific">Prorocentrum cordatum</name>
    <dbReference type="NCBI Taxonomy" id="2364126"/>
    <lineage>
        <taxon>Eukaryota</taxon>
        <taxon>Sar</taxon>
        <taxon>Alveolata</taxon>
        <taxon>Dinophyceae</taxon>
        <taxon>Prorocentrales</taxon>
        <taxon>Prorocentraceae</taxon>
        <taxon>Prorocentrum</taxon>
    </lineage>
</organism>
<dbReference type="Proteomes" id="UP001189429">
    <property type="component" value="Unassembled WGS sequence"/>
</dbReference>
<name>A0ABN9YBW8_9DINO</name>
<dbReference type="EMBL" id="CAUYUJ010022358">
    <property type="protein sequence ID" value="CAK0910253.1"/>
    <property type="molecule type" value="Genomic_DNA"/>
</dbReference>
<comment type="caution">
    <text evidence="1">The sequence shown here is derived from an EMBL/GenBank/DDBJ whole genome shotgun (WGS) entry which is preliminary data.</text>
</comment>
<proteinExistence type="predicted"/>
<evidence type="ECO:0000313" key="1">
    <source>
        <dbReference type="EMBL" id="CAK0910253.1"/>
    </source>
</evidence>
<gene>
    <name evidence="1" type="ORF">PCOR1329_LOCUS84477</name>
</gene>
<sequence length="568" mass="63345">MANLPALGMRSMKAHLELEGAESEKINQVFERVRGHDSAVPMHQTATRPEEFQDDPHALYAIGDLPIMPSDGLKRMRHAFAVEMGYHGDIGLDAVREAMLVNDYNGDGDGTDILNYFMFSSPQLVADVERHLLRDDEVLCKLSWGKGSGVRTPWKVLVYMMDRLGGTHFRHHLLPREKGTTEKKACIPQDVIVSQYQFIKDNAPRGNLDCDQVMWIDFQLNDPQSPVHHRKEGKIKEVLSHIKDQSIQAKKITYSPLFIFDAGDEGVERAKRLAPTFKSHSYLMVGEPGEAKTPYLETLAFAMGDYYADKQGDRGLASYREAPDLDFFRAEEGAKYCPCVFDDGDLFEQRPKTLKAFLDVGQFQAMTRERWGAAKFVRGQARFAAENMYNEEAVPSLDAWRGLDVLPLERAKKMRNQYLCDMLQRTFPKDISKTNVAALLKRSSVVVNTPEDVFERLAGLDSDVTRSPKVGHFITAAAGKILYDYVDNGVMRNAEEHAALMDKQLRLMKACWIRSFGSIPASEIDISSSPEAPPAAAAVPSDQDIAMALADADEGDQLGLGAGMEGSG</sequence>
<evidence type="ECO:0008006" key="3">
    <source>
        <dbReference type="Google" id="ProtNLM"/>
    </source>
</evidence>